<comment type="caution">
    <text evidence="1">The sequence shown here is derived from an EMBL/GenBank/DDBJ whole genome shotgun (WGS) entry which is preliminary data.</text>
</comment>
<proteinExistence type="predicted"/>
<name>A0A1G4BB99_9PEZI</name>
<dbReference type="RefSeq" id="XP_022475807.1">
    <property type="nucleotide sequence ID" value="XM_022617751.1"/>
</dbReference>
<protein>
    <submittedName>
        <fullName evidence="1">Uncharacterized protein</fullName>
    </submittedName>
</protein>
<dbReference type="Proteomes" id="UP000176998">
    <property type="component" value="Unassembled WGS sequence"/>
</dbReference>
<keyword evidence="2" id="KW-1185">Reference proteome</keyword>
<evidence type="ECO:0000313" key="2">
    <source>
        <dbReference type="Proteomes" id="UP000176998"/>
    </source>
</evidence>
<dbReference type="GeneID" id="34559261"/>
<dbReference type="EMBL" id="MJBS01000044">
    <property type="protein sequence ID" value="OHE98658.1"/>
    <property type="molecule type" value="Genomic_DNA"/>
</dbReference>
<sequence>MCPYASLKASLDVRTTHTDDGGTQSPGFFSKKFEARSMTLTGYAAMIGKSSVRANTAAPFSDVRSGVFLQWNPSQNGFSGDLTGLSEGIVSLYRTELFHPSISGSIPNEKIYW</sequence>
<evidence type="ECO:0000313" key="1">
    <source>
        <dbReference type="EMBL" id="OHE98658.1"/>
    </source>
</evidence>
<reference evidence="1 2" key="1">
    <citation type="submission" date="2016-09" db="EMBL/GenBank/DDBJ databases">
        <authorList>
            <person name="Capua I."/>
            <person name="De Benedictis P."/>
            <person name="Joannis T."/>
            <person name="Lombin L.H."/>
            <person name="Cattoli G."/>
        </authorList>
    </citation>
    <scope>NUCLEOTIDE SEQUENCE [LARGE SCALE GENOMIC DNA]</scope>
    <source>
        <strain evidence="1 2">IMI 309357</strain>
    </source>
</reference>
<organism evidence="1 2">
    <name type="scientific">Colletotrichum orchidophilum</name>
    <dbReference type="NCBI Taxonomy" id="1209926"/>
    <lineage>
        <taxon>Eukaryota</taxon>
        <taxon>Fungi</taxon>
        <taxon>Dikarya</taxon>
        <taxon>Ascomycota</taxon>
        <taxon>Pezizomycotina</taxon>
        <taxon>Sordariomycetes</taxon>
        <taxon>Hypocreomycetidae</taxon>
        <taxon>Glomerellales</taxon>
        <taxon>Glomerellaceae</taxon>
        <taxon>Colletotrichum</taxon>
    </lineage>
</organism>
<gene>
    <name evidence="1" type="ORF">CORC01_06109</name>
</gene>
<accession>A0A1G4BB99</accession>
<dbReference type="AlphaFoldDB" id="A0A1G4BB99"/>